<evidence type="ECO:0000313" key="2">
    <source>
        <dbReference type="EMBL" id="STY28251.1"/>
    </source>
</evidence>
<name>A0A378LW09_9GAMM</name>
<sequence>MMKPYRVSGGLTEASSKLYSYSTKFFFELFMPHSTEHHKLNNKAGFAQAFACFFYFSFFIPQLGGGR</sequence>
<keyword evidence="3" id="KW-1185">Reference proteome</keyword>
<dbReference type="AlphaFoldDB" id="A0A378LW09"/>
<evidence type="ECO:0000256" key="1">
    <source>
        <dbReference type="SAM" id="Phobius"/>
    </source>
</evidence>
<dbReference type="Proteomes" id="UP000255297">
    <property type="component" value="Unassembled WGS sequence"/>
</dbReference>
<dbReference type="STRING" id="1122170.GCA_000701265_02257"/>
<keyword evidence="1" id="KW-0812">Transmembrane</keyword>
<evidence type="ECO:0000313" key="3">
    <source>
        <dbReference type="Proteomes" id="UP000255297"/>
    </source>
</evidence>
<keyword evidence="1" id="KW-0472">Membrane</keyword>
<organism evidence="2 3">
    <name type="scientific">Legionella wadsworthii</name>
    <dbReference type="NCBI Taxonomy" id="28088"/>
    <lineage>
        <taxon>Bacteria</taxon>
        <taxon>Pseudomonadati</taxon>
        <taxon>Pseudomonadota</taxon>
        <taxon>Gammaproteobacteria</taxon>
        <taxon>Legionellales</taxon>
        <taxon>Legionellaceae</taxon>
        <taxon>Legionella</taxon>
    </lineage>
</organism>
<proteinExistence type="predicted"/>
<gene>
    <name evidence="2" type="ORF">NCTC11532_00421</name>
</gene>
<dbReference type="RefSeq" id="WP_133134451.1">
    <property type="nucleotide sequence ID" value="NZ_CAAAIS010000002.1"/>
</dbReference>
<dbReference type="EMBL" id="UGPB01000001">
    <property type="protein sequence ID" value="STY28251.1"/>
    <property type="molecule type" value="Genomic_DNA"/>
</dbReference>
<keyword evidence="1" id="KW-1133">Transmembrane helix</keyword>
<feature type="transmembrane region" description="Helical" evidence="1">
    <location>
        <begin position="44"/>
        <end position="64"/>
    </location>
</feature>
<reference evidence="2 3" key="1">
    <citation type="submission" date="2018-06" db="EMBL/GenBank/DDBJ databases">
        <authorList>
            <consortium name="Pathogen Informatics"/>
            <person name="Doyle S."/>
        </authorList>
    </citation>
    <scope>NUCLEOTIDE SEQUENCE [LARGE SCALE GENOMIC DNA]</scope>
    <source>
        <strain evidence="2 3">NCTC11532</strain>
    </source>
</reference>
<accession>A0A378LW09</accession>
<protein>
    <submittedName>
        <fullName evidence="2">Uncharacterized protein</fullName>
    </submittedName>
</protein>